<keyword evidence="3" id="KW-1185">Reference proteome</keyword>
<feature type="region of interest" description="Disordered" evidence="1">
    <location>
        <begin position="227"/>
        <end position="247"/>
    </location>
</feature>
<dbReference type="AlphaFoldDB" id="A0AAD1XLL8"/>
<evidence type="ECO:0000313" key="3">
    <source>
        <dbReference type="Proteomes" id="UP001295684"/>
    </source>
</evidence>
<accession>A0AAD1XLL8</accession>
<dbReference type="InterPro" id="IPR013083">
    <property type="entry name" value="Znf_RING/FYVE/PHD"/>
</dbReference>
<feature type="region of interest" description="Disordered" evidence="1">
    <location>
        <begin position="142"/>
        <end position="161"/>
    </location>
</feature>
<gene>
    <name evidence="2" type="ORF">ECRASSUSDP1_LOCUS16314</name>
</gene>
<reference evidence="2" key="1">
    <citation type="submission" date="2023-07" db="EMBL/GenBank/DDBJ databases">
        <authorList>
            <consortium name="AG Swart"/>
            <person name="Singh M."/>
            <person name="Singh A."/>
            <person name="Seah K."/>
            <person name="Emmerich C."/>
        </authorList>
    </citation>
    <scope>NUCLEOTIDE SEQUENCE</scope>
    <source>
        <strain evidence="2">DP1</strain>
    </source>
</reference>
<organism evidence="2 3">
    <name type="scientific">Euplotes crassus</name>
    <dbReference type="NCBI Taxonomy" id="5936"/>
    <lineage>
        <taxon>Eukaryota</taxon>
        <taxon>Sar</taxon>
        <taxon>Alveolata</taxon>
        <taxon>Ciliophora</taxon>
        <taxon>Intramacronucleata</taxon>
        <taxon>Spirotrichea</taxon>
        <taxon>Hypotrichia</taxon>
        <taxon>Euplotida</taxon>
        <taxon>Euplotidae</taxon>
        <taxon>Moneuplotes</taxon>
    </lineage>
</organism>
<evidence type="ECO:0000313" key="2">
    <source>
        <dbReference type="EMBL" id="CAI2374955.1"/>
    </source>
</evidence>
<name>A0AAD1XLL8_EUPCR</name>
<sequence>MDSAMTYEEDDQNLPCEYQFLSAIKKACWGLDLGIVFLLGYNYCRFELSYRRESFVQLAGILQNYLETQKLGENELDRIYRKLYIQDTLGEVLGFECFGNEREAFEEVNEEIQLIIKKCRRKMYQKANPITSQTFEGQIEPSFASVGADQRDDEEDKLDDRLEPLQNYGSRVYSEFDEELEFREPEKALNIKKAHSRKRNASQIDTFAEKTDYSCQNINLQPQYTYQSAPHNSFHPQNHAPTSLSQPNPDYQLAMDSFSKEQEELKEAQHNRHKIEESDHQLAQQTYLKLNNTELTCPICNQPMAESMETLDCQHVVHPHCKYLPCPCYKQESIPA</sequence>
<dbReference type="Proteomes" id="UP001295684">
    <property type="component" value="Unassembled WGS sequence"/>
</dbReference>
<protein>
    <submittedName>
        <fullName evidence="2">Uncharacterized protein</fullName>
    </submittedName>
</protein>
<proteinExistence type="predicted"/>
<comment type="caution">
    <text evidence="2">The sequence shown here is derived from an EMBL/GenBank/DDBJ whole genome shotgun (WGS) entry which is preliminary data.</text>
</comment>
<dbReference type="EMBL" id="CAMPGE010016394">
    <property type="protein sequence ID" value="CAI2374955.1"/>
    <property type="molecule type" value="Genomic_DNA"/>
</dbReference>
<evidence type="ECO:0000256" key="1">
    <source>
        <dbReference type="SAM" id="MobiDB-lite"/>
    </source>
</evidence>
<dbReference type="Gene3D" id="3.30.40.10">
    <property type="entry name" value="Zinc/RING finger domain, C3HC4 (zinc finger)"/>
    <property type="match status" value="1"/>
</dbReference>